<dbReference type="OrthoDB" id="10266330at2759"/>
<evidence type="ECO:0000313" key="11">
    <source>
        <dbReference type="EMBL" id="CCE64692.1"/>
    </source>
</evidence>
<sequence length="1034" mass="115766">MSRVNGNTGKDVNNVADKYIAGSSMAGMNNLPSKTVPGKRIPNKMVPSKTVPGKRIPGKSIPGKTIAGKTVVGNSMVQNNPSMPNANKIRGDNTTPADKNFTLQANNPNVNDKVRQGNTINNNKNNNARNNNMENNQSQLHSQYPSNDINRLLLEFLNKKGFHRMEVMLRTESSRTLTPHNYNSPALPKYSNFISPEENSQLLSKYKSTIRPVTNPYQSTPTKRDSEGNPIRNKSGDSINVDDYRTYLRSFILLKNWISKSLSIHKPILTDLVLYPVFVIMLIKFYRLKNIEILKKFYEENVKLVIGESNKLIIINLYDDLIKSSNDNLEDEKKEKTNEFDQYNFQISISQQLFFSLISHLMNNYKLGGQIILGCIFSRIEVQLVQSLKNNSIELVKHNHENETKDSKQVQSDHTFENLSKEGEEISKTEASEKLENESGNDLNIKADKENDEAATDENIQDDDIADKDEKVKSEIQVDEKTSNSEVKVNEDDRNSPINNDKKVNSGEKGEQRPMKEPKSEGNANLNPNNEKNAAPEDQNEAHTSLQRSKEDLEKESESRVLENELNDKHRMQVDDNKEKENAEKENKDTLTESLPSSSDLQDEMNGANQVNDNTEDVVNVKKSPNSLEQSVYIQDKEDPSNDNSNATVNLNTKTATKESIKSTISVSKLQGKIKKFQELAKSLHYLGCQTSLPSVSMYTYTNTEKNMSSLDFSSDYTLAATGFQDSYIKIWSLEGTSINENEQNYSQINSIFKTLVGHSDAVYSVNFSPCNRFLLSGSGDKTARLWSTDTYKGLVSYKGHEKPIWDVNFSPTGNNLFATASSDNTARVWSCDRVYPVRILAGHLSDVDCVSFHPNGQYVFTGSSDKTSRMWDLSSGDSVRLFIGHSSAVTATAVSPDGRWLSTANEDGTITVWDIGSGKKLKSMRGHGKNSIYSLSYNKTGNILVSSGADNSVRVWDIKKNTHEPSLEPEEIYPGLGNDNVTSMNQDIKEYGRRRTIVATNDLMATYFTKKTPVYKVKYTSANLLLAGGASIA</sequence>
<dbReference type="GO" id="GO:0006367">
    <property type="term" value="P:transcription initiation at RNA polymerase II promoter"/>
    <property type="evidence" value="ECO:0007669"/>
    <property type="project" value="TreeGrafter"/>
</dbReference>
<dbReference type="InterPro" id="IPR007582">
    <property type="entry name" value="TFIID_NTD2"/>
</dbReference>
<dbReference type="Proteomes" id="UP000005666">
    <property type="component" value="Chromosome 9"/>
</dbReference>
<evidence type="ECO:0000256" key="9">
    <source>
        <dbReference type="SAM" id="MobiDB-lite"/>
    </source>
</evidence>
<keyword evidence="7" id="KW-0539">Nucleus</keyword>
<evidence type="ECO:0000256" key="8">
    <source>
        <dbReference type="PROSITE-ProRule" id="PRU00221"/>
    </source>
</evidence>
<dbReference type="SUPFAM" id="SSF50978">
    <property type="entry name" value="WD40 repeat-like"/>
    <property type="match status" value="1"/>
</dbReference>
<dbReference type="PROSITE" id="PS00678">
    <property type="entry name" value="WD_REPEATS_1"/>
    <property type="match status" value="3"/>
</dbReference>
<dbReference type="InterPro" id="IPR001680">
    <property type="entry name" value="WD40_rpt"/>
</dbReference>
<dbReference type="PROSITE" id="PS50896">
    <property type="entry name" value="LISH"/>
    <property type="match status" value="1"/>
</dbReference>
<evidence type="ECO:0000256" key="1">
    <source>
        <dbReference type="ARBA" id="ARBA00004123"/>
    </source>
</evidence>
<comment type="similarity">
    <text evidence="2">Belongs to the WD repeat TAF5 family.</text>
</comment>
<dbReference type="EMBL" id="HE612864">
    <property type="protein sequence ID" value="CCE64692.1"/>
    <property type="molecule type" value="Genomic_DNA"/>
</dbReference>
<evidence type="ECO:0000256" key="7">
    <source>
        <dbReference type="ARBA" id="ARBA00023242"/>
    </source>
</evidence>
<dbReference type="InterPro" id="IPR019775">
    <property type="entry name" value="WD40_repeat_CS"/>
</dbReference>
<feature type="region of interest" description="Disordered" evidence="9">
    <location>
        <begin position="30"/>
        <end position="65"/>
    </location>
</feature>
<dbReference type="SUPFAM" id="SSF160897">
    <property type="entry name" value="Taf5 N-terminal domain-like"/>
    <property type="match status" value="1"/>
</dbReference>
<feature type="region of interest" description="Disordered" evidence="9">
    <location>
        <begin position="103"/>
        <end position="140"/>
    </location>
</feature>
<dbReference type="OMA" id="GYFTNQQ"/>
<feature type="region of interest" description="Disordered" evidence="9">
    <location>
        <begin position="400"/>
        <end position="628"/>
    </location>
</feature>
<organism evidence="11 12">
    <name type="scientific">Tetrapisispora phaffii (strain ATCC 24235 / CBS 4417 / NBRC 1672 / NRRL Y-8282 / UCD 70-5)</name>
    <name type="common">Yeast</name>
    <name type="synonym">Fabospora phaffii</name>
    <dbReference type="NCBI Taxonomy" id="1071381"/>
    <lineage>
        <taxon>Eukaryota</taxon>
        <taxon>Fungi</taxon>
        <taxon>Dikarya</taxon>
        <taxon>Ascomycota</taxon>
        <taxon>Saccharomycotina</taxon>
        <taxon>Saccharomycetes</taxon>
        <taxon>Saccharomycetales</taxon>
        <taxon>Saccharomycetaceae</taxon>
        <taxon>Tetrapisispora</taxon>
    </lineage>
</organism>
<dbReference type="InterPro" id="IPR015943">
    <property type="entry name" value="WD40/YVTN_repeat-like_dom_sf"/>
</dbReference>
<reference evidence="11 12" key="1">
    <citation type="journal article" date="2011" name="Proc. Natl. Acad. Sci. U.S.A.">
        <title>Evolutionary erosion of yeast sex chromosomes by mating-type switching accidents.</title>
        <authorList>
            <person name="Gordon J.L."/>
            <person name="Armisen D."/>
            <person name="Proux-Wera E."/>
            <person name="Oheigeartaigh S.S."/>
            <person name="Byrne K.P."/>
            <person name="Wolfe K.H."/>
        </authorList>
    </citation>
    <scope>NUCLEOTIDE SEQUENCE [LARGE SCALE GENOMIC DNA]</scope>
    <source>
        <strain evidence="12">ATCC 24235 / CBS 4417 / NBRC 1672 / NRRL Y-8282 / UCD 70-5</strain>
    </source>
</reference>
<evidence type="ECO:0000256" key="2">
    <source>
        <dbReference type="ARBA" id="ARBA00009435"/>
    </source>
</evidence>
<dbReference type="STRING" id="1071381.G8BXR4"/>
<feature type="repeat" description="WD" evidence="8">
    <location>
        <begin position="883"/>
        <end position="924"/>
    </location>
</feature>
<evidence type="ECO:0000259" key="10">
    <source>
        <dbReference type="Pfam" id="PF04494"/>
    </source>
</evidence>
<keyword evidence="12" id="KW-1185">Reference proteome</keyword>
<dbReference type="InterPro" id="IPR036322">
    <property type="entry name" value="WD40_repeat_dom_sf"/>
</dbReference>
<evidence type="ECO:0000256" key="4">
    <source>
        <dbReference type="ARBA" id="ARBA00022737"/>
    </source>
</evidence>
<dbReference type="CDD" id="cd00200">
    <property type="entry name" value="WD40"/>
    <property type="match status" value="1"/>
</dbReference>
<keyword evidence="6" id="KW-0804">Transcription</keyword>
<evidence type="ECO:0000256" key="6">
    <source>
        <dbReference type="ARBA" id="ARBA00023163"/>
    </source>
</evidence>
<feature type="compositionally biased region" description="Acidic residues" evidence="9">
    <location>
        <begin position="450"/>
        <end position="467"/>
    </location>
</feature>
<dbReference type="GeneID" id="11534383"/>
<feature type="compositionally biased region" description="Low complexity" evidence="9">
    <location>
        <begin position="523"/>
        <end position="537"/>
    </location>
</feature>
<comment type="subcellular location">
    <subcellularLocation>
        <location evidence="1">Nucleus</location>
    </subcellularLocation>
</comment>
<dbReference type="GO" id="GO:0005669">
    <property type="term" value="C:transcription factor TFIID complex"/>
    <property type="evidence" value="ECO:0007669"/>
    <property type="project" value="TreeGrafter"/>
</dbReference>
<feature type="domain" description="TFIID subunit TAF5 NTD2" evidence="10">
    <location>
        <begin position="243"/>
        <end position="378"/>
    </location>
</feature>
<dbReference type="Pfam" id="PF00400">
    <property type="entry name" value="WD40"/>
    <property type="match status" value="6"/>
</dbReference>
<keyword evidence="3 8" id="KW-0853">WD repeat</keyword>
<dbReference type="AlphaFoldDB" id="G8BXR4"/>
<dbReference type="eggNOG" id="KOG0263">
    <property type="taxonomic scope" value="Eukaryota"/>
</dbReference>
<feature type="repeat" description="WD" evidence="8">
    <location>
        <begin position="841"/>
        <end position="882"/>
    </location>
</feature>
<keyword evidence="4" id="KW-0677">Repeat</keyword>
<name>G8BXR4_TETPH</name>
<dbReference type="KEGG" id="tpf:TPHA_0I01880"/>
<evidence type="ECO:0000313" key="12">
    <source>
        <dbReference type="Proteomes" id="UP000005666"/>
    </source>
</evidence>
<dbReference type="HOGENOM" id="CLU_005884_0_1_1"/>
<dbReference type="GO" id="GO:0016251">
    <property type="term" value="F:RNA polymerase II general transcription initiation factor activity"/>
    <property type="evidence" value="ECO:0007669"/>
    <property type="project" value="TreeGrafter"/>
</dbReference>
<dbReference type="InterPro" id="IPR037264">
    <property type="entry name" value="TFIID_NTD2_sf"/>
</dbReference>
<dbReference type="RefSeq" id="XP_003687126.1">
    <property type="nucleotide sequence ID" value="XM_003687078.1"/>
</dbReference>
<dbReference type="InterPro" id="IPR006594">
    <property type="entry name" value="LisH"/>
</dbReference>
<proteinExistence type="inferred from homology"/>
<feature type="region of interest" description="Disordered" evidence="9">
    <location>
        <begin position="213"/>
        <end position="234"/>
    </location>
</feature>
<evidence type="ECO:0000256" key="3">
    <source>
        <dbReference type="ARBA" id="ARBA00022574"/>
    </source>
</evidence>
<dbReference type="SMART" id="SM00320">
    <property type="entry name" value="WD40"/>
    <property type="match status" value="6"/>
</dbReference>
<protein>
    <recommendedName>
        <fullName evidence="10">TFIID subunit TAF5 NTD2 domain-containing protein</fullName>
    </recommendedName>
</protein>
<feature type="compositionally biased region" description="Basic and acidic residues" evidence="9">
    <location>
        <begin position="414"/>
        <end position="437"/>
    </location>
</feature>
<feature type="repeat" description="WD" evidence="8">
    <location>
        <begin position="756"/>
        <end position="797"/>
    </location>
</feature>
<dbReference type="Gene3D" id="1.25.40.500">
    <property type="entry name" value="TFIID subunit TAF5, NTD2 domain"/>
    <property type="match status" value="1"/>
</dbReference>
<dbReference type="InterPro" id="IPR020472">
    <property type="entry name" value="WD40_PAC1"/>
</dbReference>
<gene>
    <name evidence="11" type="primary">TPHA0I01880</name>
    <name evidence="11" type="ordered locus">TPHA_0I01880</name>
</gene>
<feature type="repeat" description="WD" evidence="8">
    <location>
        <begin position="798"/>
        <end position="831"/>
    </location>
</feature>
<dbReference type="Gene3D" id="2.130.10.10">
    <property type="entry name" value="YVTN repeat-like/Quinoprotein amine dehydrogenase"/>
    <property type="match status" value="2"/>
</dbReference>
<feature type="repeat" description="WD" evidence="8">
    <location>
        <begin position="701"/>
        <end position="742"/>
    </location>
</feature>
<dbReference type="PANTHER" id="PTHR19879:SF1">
    <property type="entry name" value="CANNONBALL-RELATED"/>
    <property type="match status" value="1"/>
</dbReference>
<dbReference type="PRINTS" id="PR00320">
    <property type="entry name" value="GPROTEINBRPT"/>
</dbReference>
<accession>G8BXR4</accession>
<dbReference type="Pfam" id="PF04494">
    <property type="entry name" value="TFIID_NTD2"/>
    <property type="match status" value="1"/>
</dbReference>
<feature type="compositionally biased region" description="Low complexity" evidence="9">
    <location>
        <begin position="118"/>
        <end position="136"/>
    </location>
</feature>
<dbReference type="PROSITE" id="PS50294">
    <property type="entry name" value="WD_REPEATS_REGION"/>
    <property type="match status" value="5"/>
</dbReference>
<keyword evidence="5" id="KW-0805">Transcription regulation</keyword>
<dbReference type="PROSITE" id="PS50082">
    <property type="entry name" value="WD_REPEATS_2"/>
    <property type="match status" value="6"/>
</dbReference>
<evidence type="ECO:0000256" key="5">
    <source>
        <dbReference type="ARBA" id="ARBA00023015"/>
    </source>
</evidence>
<feature type="repeat" description="WD" evidence="8">
    <location>
        <begin position="931"/>
        <end position="967"/>
    </location>
</feature>
<feature type="compositionally biased region" description="Basic and acidic residues" evidence="9">
    <location>
        <begin position="548"/>
        <end position="591"/>
    </location>
</feature>
<feature type="compositionally biased region" description="Basic and acidic residues" evidence="9">
    <location>
        <begin position="468"/>
        <end position="520"/>
    </location>
</feature>
<dbReference type="PANTHER" id="PTHR19879">
    <property type="entry name" value="TRANSCRIPTION INITIATION FACTOR TFIID"/>
    <property type="match status" value="1"/>
</dbReference>